<proteinExistence type="predicted"/>
<evidence type="ECO:0000313" key="2">
    <source>
        <dbReference type="EMBL" id="KAG5490641.1"/>
    </source>
</evidence>
<name>A0A836KXD0_9TRYP</name>
<dbReference type="GeneID" id="94286889"/>
<feature type="chain" id="PRO_5032599841" evidence="1">
    <location>
        <begin position="20"/>
        <end position="236"/>
    </location>
</feature>
<sequence>MSLLALNVCLISSAFDTVALPLSSTLCPVEEGDDVKDTSMSYCLAPLTEKKMRKGYGYAHCTVMQLCARALDLKAVREAVRETWLKFRTQMLESKETLLLSGVADGPIFATTEEGCTVRLPNITVVRSPELMQLHESIVRELGKYHVKVSSEDVAKSAFHKRFPADSNSATAEWMLSFTNKYAHENYTPHITLGACTEKNVGVFSLLKKTEIPWRECRLVVSHMGNFCSCFDLLDS</sequence>
<protein>
    <submittedName>
        <fullName evidence="2">Uncharacterized protein</fullName>
    </submittedName>
</protein>
<keyword evidence="1" id="KW-0732">Signal</keyword>
<keyword evidence="3" id="KW-1185">Reference proteome</keyword>
<dbReference type="AlphaFoldDB" id="A0A836KXD0"/>
<accession>A0A836KXD0</accession>
<dbReference type="OrthoDB" id="268916at2759"/>
<dbReference type="EMBL" id="JAFJZO010000036">
    <property type="protein sequence ID" value="KAG5490641.1"/>
    <property type="molecule type" value="Genomic_DNA"/>
</dbReference>
<dbReference type="RefSeq" id="XP_067752969.1">
    <property type="nucleotide sequence ID" value="XM_067896812.1"/>
</dbReference>
<evidence type="ECO:0000313" key="3">
    <source>
        <dbReference type="Proteomes" id="UP000674318"/>
    </source>
</evidence>
<reference evidence="2 3" key="1">
    <citation type="submission" date="2021-02" db="EMBL/GenBank/DDBJ databases">
        <title>Porcisia hertigi Genome sequencing and assembly.</title>
        <authorList>
            <person name="Almutairi H."/>
            <person name="Gatherer D."/>
        </authorList>
    </citation>
    <scope>NUCLEOTIDE SEQUENCE [LARGE SCALE GENOMIC DNA]</scope>
    <source>
        <strain evidence="2 3">C119</strain>
    </source>
</reference>
<organism evidence="2 3">
    <name type="scientific">Porcisia hertigi</name>
    <dbReference type="NCBI Taxonomy" id="2761500"/>
    <lineage>
        <taxon>Eukaryota</taxon>
        <taxon>Discoba</taxon>
        <taxon>Euglenozoa</taxon>
        <taxon>Kinetoplastea</taxon>
        <taxon>Metakinetoplastina</taxon>
        <taxon>Trypanosomatida</taxon>
        <taxon>Trypanosomatidae</taxon>
        <taxon>Leishmaniinae</taxon>
        <taxon>Porcisia</taxon>
    </lineage>
</organism>
<dbReference type="KEGG" id="phet:94286889"/>
<evidence type="ECO:0000256" key="1">
    <source>
        <dbReference type="SAM" id="SignalP"/>
    </source>
</evidence>
<feature type="signal peptide" evidence="1">
    <location>
        <begin position="1"/>
        <end position="19"/>
    </location>
</feature>
<comment type="caution">
    <text evidence="2">The sequence shown here is derived from an EMBL/GenBank/DDBJ whole genome shotgun (WGS) entry which is preliminary data.</text>
</comment>
<gene>
    <name evidence="2" type="ORF">JKF63_00762</name>
</gene>
<dbReference type="Proteomes" id="UP000674318">
    <property type="component" value="Unassembled WGS sequence"/>
</dbReference>